<dbReference type="InterPro" id="IPR038765">
    <property type="entry name" value="Papain-like_cys_pep_sf"/>
</dbReference>
<dbReference type="Pfam" id="PF01841">
    <property type="entry name" value="Transglut_core"/>
    <property type="match status" value="1"/>
</dbReference>
<name>A0A9Q9BVX1_9BACT</name>
<dbReference type="GeneID" id="75105128"/>
<dbReference type="Proteomes" id="UP001059349">
    <property type="component" value="Chromosome"/>
</dbReference>
<dbReference type="SMART" id="SM00460">
    <property type="entry name" value="TGc"/>
    <property type="match status" value="1"/>
</dbReference>
<evidence type="ECO:0000313" key="3">
    <source>
        <dbReference type="EMBL" id="UTO26213.1"/>
    </source>
</evidence>
<evidence type="ECO:0000313" key="4">
    <source>
        <dbReference type="Proteomes" id="UP001059349"/>
    </source>
</evidence>
<dbReference type="Gene3D" id="3.10.620.30">
    <property type="match status" value="1"/>
</dbReference>
<gene>
    <name evidence="3" type="ORF">NMG93_01405</name>
</gene>
<dbReference type="RefSeq" id="WP_254735488.1">
    <property type="nucleotide sequence ID" value="NZ_CP101127.1"/>
</dbReference>
<dbReference type="EMBL" id="CP101127">
    <property type="protein sequence ID" value="UTO26213.1"/>
    <property type="molecule type" value="Genomic_DNA"/>
</dbReference>
<feature type="domain" description="Transglutaminase-like" evidence="2">
    <location>
        <begin position="563"/>
        <end position="637"/>
    </location>
</feature>
<dbReference type="AlphaFoldDB" id="A0A9Q9BVX1"/>
<reference evidence="3" key="1">
    <citation type="submission" date="2022-07" db="EMBL/GenBank/DDBJ databases">
        <title>Complete genome of Mycoplasma hyosynoviae B1.</title>
        <authorList>
            <person name="Spergser J."/>
        </authorList>
    </citation>
    <scope>NUCLEOTIDE SEQUENCE</scope>
    <source>
        <strain evidence="3">B1</strain>
    </source>
</reference>
<accession>A0A9Q9BVX1</accession>
<protein>
    <submittedName>
        <fullName evidence="3">Transglutaminase domain-containing protein</fullName>
    </submittedName>
</protein>
<evidence type="ECO:0000259" key="2">
    <source>
        <dbReference type="SMART" id="SM00460"/>
    </source>
</evidence>
<sequence length="687" mass="78145">MQKSKKIMILLGSISPIIGLPLFSVSCKDKSLESTLKSAIAVVEDKNKLASDVKVDDVKITLNSKDFEVIEKSITVKNTDKTILVVKFKIINALNNRTSDFKTIEITGFKNPNANGQGNGNQGGEQPGGGSQGGQGEQPGGGSQGGGSGQGEQQGGGTQPSQSAENYTYAELWNDVNKDKSMYKLSSMSKIKFEDVNTSGLSHSYDRKVKLSDFTPNKITQEQLEDWYNKAFGNFYEDIEKMYLYKAYAEGPKLASLLTAYGANADYFKNHYDNVIRELEDTMEPYNEEFKELLTRLTNEGMSSDAFYTLTDKVDLQAKIWEKLFKDQTEKQNNILSRLAKLTVDPEHKYFKDEKTKKEKLAKLKINQTLTDAKLNKVREIFRDHKAEEFAIEVPSIYGEDFQYTSNVPKWLKDHLSENSIKYTPDPKYTEQQFYQDFFLSSVFEIELARQLYNTLGEGYYVDLTTLGEWELNLDTPGKVLLNVKTQQWRTSMENQKKLNDFVVETLNNIIDDRWDDQTKVEAVRSYLLYKLYYATDEEIEAAQKNNSFNNSMGLSFADPYNLMVGGSVVCDGYSRTFALFMYYLGISTRYMGGIGFMGEISEGEEGEDDSSIAHAWNEVWLEKNGKGAWYPLDLTWDDGQEAGKDSFDFSYDFYLQSKVNGVDFAKSHRIDPVLKQFYIKRPTPLK</sequence>
<organism evidence="3 4">
    <name type="scientific">Metamycoplasma hyosynoviae</name>
    <dbReference type="NCBI Taxonomy" id="29559"/>
    <lineage>
        <taxon>Bacteria</taxon>
        <taxon>Bacillati</taxon>
        <taxon>Mycoplasmatota</taxon>
        <taxon>Mycoplasmoidales</taxon>
        <taxon>Metamycoplasmataceae</taxon>
        <taxon>Metamycoplasma</taxon>
    </lineage>
</organism>
<feature type="compositionally biased region" description="Gly residues" evidence="1">
    <location>
        <begin position="117"/>
        <end position="158"/>
    </location>
</feature>
<evidence type="ECO:0000256" key="1">
    <source>
        <dbReference type="SAM" id="MobiDB-lite"/>
    </source>
</evidence>
<proteinExistence type="predicted"/>
<dbReference type="InterPro" id="IPR002931">
    <property type="entry name" value="Transglutaminase-like"/>
</dbReference>
<feature type="region of interest" description="Disordered" evidence="1">
    <location>
        <begin position="111"/>
        <end position="163"/>
    </location>
</feature>
<dbReference type="SUPFAM" id="SSF54001">
    <property type="entry name" value="Cysteine proteinases"/>
    <property type="match status" value="1"/>
</dbReference>
<dbReference type="PROSITE" id="PS51257">
    <property type="entry name" value="PROKAR_LIPOPROTEIN"/>
    <property type="match status" value="1"/>
</dbReference>